<proteinExistence type="predicted"/>
<keyword evidence="2" id="KW-1185">Reference proteome</keyword>
<dbReference type="RefSeq" id="WP_124234391.1">
    <property type="nucleotide sequence ID" value="NZ_RHHM01000016.1"/>
</dbReference>
<reference evidence="1 2" key="1">
    <citation type="submission" date="2018-10" db="EMBL/GenBank/DDBJ databases">
        <title>Draft genome sequence for the type isolate of Erwinia psidii, agent causal of bacterial blight in guava (Psidium guajava) and wilt and die-back of Eucalyptus spp.</title>
        <authorList>
            <person name="Hermenegildo P.S."/>
            <person name="Santos S.A."/>
            <person name="Guimaraes L.M.S."/>
            <person name="Vidigal P.M.P."/>
            <person name="Pereira I.C."/>
            <person name="Badel J.L."/>
            <person name="Alfenas-Zerbini P."/>
            <person name="Ferreira M.A.S.V."/>
            <person name="Alfenas A.C."/>
        </authorList>
    </citation>
    <scope>NUCLEOTIDE SEQUENCE [LARGE SCALE GENOMIC DNA]</scope>
    <source>
        <strain evidence="1 2">IBSBF 435</strain>
    </source>
</reference>
<accession>A0A3N6RWX6</accession>
<gene>
    <name evidence="1" type="ORF">EB241_17985</name>
</gene>
<protein>
    <submittedName>
        <fullName evidence="1">Uncharacterized protein</fullName>
    </submittedName>
</protein>
<comment type="caution">
    <text evidence="1">The sequence shown here is derived from an EMBL/GenBank/DDBJ whole genome shotgun (WGS) entry which is preliminary data.</text>
</comment>
<evidence type="ECO:0000313" key="1">
    <source>
        <dbReference type="EMBL" id="RQM36857.1"/>
    </source>
</evidence>
<evidence type="ECO:0000313" key="2">
    <source>
        <dbReference type="Proteomes" id="UP000279457"/>
    </source>
</evidence>
<dbReference type="Proteomes" id="UP000279457">
    <property type="component" value="Unassembled WGS sequence"/>
</dbReference>
<dbReference type="EMBL" id="RHHM01000016">
    <property type="protein sequence ID" value="RQM36857.1"/>
    <property type="molecule type" value="Genomic_DNA"/>
</dbReference>
<dbReference type="AlphaFoldDB" id="A0A3N6RWX6"/>
<dbReference type="OrthoDB" id="6433535at2"/>
<sequence length="238" mass="26619">MLLSQYLKLKIAADKNIADAFTKGLQGVGNAARENLSDIYFGTERLSWRSSCLTDKYSDVCKELNQEDKRMFLSVYEAYKRRDVFLDMFQLYAAYLLRDQDTGKIESSDSPIQKKVMTIAGLAANGKSSKVTKLAISYAIAKGMAEAAPISMAVRTAINSSSYIALSGLGFYGKVQKSAMAARRLRATNPLFYQALYRNNLEMLYIYIEKVIISFNMKLSGRTSPTEQDIINLLDGIK</sequence>
<organism evidence="1 2">
    <name type="scientific">Erwinia psidii</name>
    <dbReference type="NCBI Taxonomy" id="69224"/>
    <lineage>
        <taxon>Bacteria</taxon>
        <taxon>Pseudomonadati</taxon>
        <taxon>Pseudomonadota</taxon>
        <taxon>Gammaproteobacteria</taxon>
        <taxon>Enterobacterales</taxon>
        <taxon>Erwiniaceae</taxon>
        <taxon>Erwinia</taxon>
    </lineage>
</organism>
<name>A0A3N6RWX6_9GAMM</name>